<proteinExistence type="predicted"/>
<dbReference type="Proteomes" id="UP000270272">
    <property type="component" value="Chromosome"/>
</dbReference>
<name>A0A3S5DPE2_CITKO</name>
<evidence type="ECO:0000313" key="2">
    <source>
        <dbReference type="Proteomes" id="UP000270272"/>
    </source>
</evidence>
<dbReference type="AlphaFoldDB" id="A0A3S5DPE2"/>
<protein>
    <submittedName>
        <fullName evidence="1">Prophage regulatory protein</fullName>
    </submittedName>
</protein>
<dbReference type="EMBL" id="LR134204">
    <property type="protein sequence ID" value="VEB94867.1"/>
    <property type="molecule type" value="Genomic_DNA"/>
</dbReference>
<sequence>MSRANLIKLIHVARRKLQLDDDTYRYALHRVTGKTSCRELKVAQLEAVLKSLEDKGFRRTRPRSPARRHRETDVSAKVRGIWQQMHKDGFTHDGSDTALDAFVAKMTTRTNDGQGIASLAWCRGDDLLMVLESLKQWHIREMKVALANNGCFPVKRGYDAINDVYTRKVRKGAS</sequence>
<evidence type="ECO:0000313" key="1">
    <source>
        <dbReference type="EMBL" id="VEB94867.1"/>
    </source>
</evidence>
<gene>
    <name evidence="1" type="ORF">NCTC11075_05801</name>
</gene>
<organism evidence="1 2">
    <name type="scientific">Citrobacter koseri</name>
    <name type="common">Citrobacter diversus</name>
    <dbReference type="NCBI Taxonomy" id="545"/>
    <lineage>
        <taxon>Bacteria</taxon>
        <taxon>Pseudomonadati</taxon>
        <taxon>Pseudomonadota</taxon>
        <taxon>Gammaproteobacteria</taxon>
        <taxon>Enterobacterales</taxon>
        <taxon>Enterobacteriaceae</taxon>
        <taxon>Citrobacter</taxon>
    </lineage>
</organism>
<dbReference type="InterPro" id="IPR009363">
    <property type="entry name" value="Phage_Mu_Gp16"/>
</dbReference>
<reference evidence="1 2" key="1">
    <citation type="submission" date="2018-12" db="EMBL/GenBank/DDBJ databases">
        <authorList>
            <consortium name="Pathogen Informatics"/>
        </authorList>
    </citation>
    <scope>NUCLEOTIDE SEQUENCE [LARGE SCALE GENOMIC DNA]</scope>
    <source>
        <strain evidence="1 2">NCTC11075</strain>
    </source>
</reference>
<accession>A0A3S5DPE2</accession>
<dbReference type="Pfam" id="PF06252">
    <property type="entry name" value="GemA"/>
    <property type="match status" value="1"/>
</dbReference>